<feature type="region of interest" description="Disordered" evidence="1">
    <location>
        <begin position="721"/>
        <end position="789"/>
    </location>
</feature>
<feature type="compositionally biased region" description="Low complexity" evidence="1">
    <location>
        <begin position="722"/>
        <end position="744"/>
    </location>
</feature>
<gene>
    <name evidence="2" type="ORF">JVT61DRAFT_3826</name>
</gene>
<proteinExistence type="predicted"/>
<dbReference type="Proteomes" id="UP000683000">
    <property type="component" value="Unassembled WGS sequence"/>
</dbReference>
<feature type="compositionally biased region" description="Polar residues" evidence="1">
    <location>
        <begin position="585"/>
        <end position="613"/>
    </location>
</feature>
<feature type="compositionally biased region" description="Polar residues" evidence="1">
    <location>
        <begin position="154"/>
        <end position="163"/>
    </location>
</feature>
<feature type="compositionally biased region" description="Basic and acidic residues" evidence="1">
    <location>
        <begin position="73"/>
        <end position="82"/>
    </location>
</feature>
<feature type="region of interest" description="Disordered" evidence="1">
    <location>
        <begin position="424"/>
        <end position="443"/>
    </location>
</feature>
<evidence type="ECO:0000313" key="3">
    <source>
        <dbReference type="Proteomes" id="UP000683000"/>
    </source>
</evidence>
<feature type="region of interest" description="Disordered" evidence="1">
    <location>
        <begin position="44"/>
        <end position="242"/>
    </location>
</feature>
<feature type="compositionally biased region" description="Basic and acidic residues" evidence="1">
    <location>
        <begin position="364"/>
        <end position="381"/>
    </location>
</feature>
<organism evidence="2 3">
    <name type="scientific">Boletus reticuloceps</name>
    <dbReference type="NCBI Taxonomy" id="495285"/>
    <lineage>
        <taxon>Eukaryota</taxon>
        <taxon>Fungi</taxon>
        <taxon>Dikarya</taxon>
        <taxon>Basidiomycota</taxon>
        <taxon>Agaricomycotina</taxon>
        <taxon>Agaricomycetes</taxon>
        <taxon>Agaricomycetidae</taxon>
        <taxon>Boletales</taxon>
        <taxon>Boletineae</taxon>
        <taxon>Boletaceae</taxon>
        <taxon>Boletoideae</taxon>
        <taxon>Boletus</taxon>
    </lineage>
</organism>
<name>A0A8I2YNC1_9AGAM</name>
<accession>A0A8I2YNC1</accession>
<dbReference type="OrthoDB" id="2530523at2759"/>
<feature type="region of interest" description="Disordered" evidence="1">
    <location>
        <begin position="344"/>
        <end position="390"/>
    </location>
</feature>
<feature type="compositionally biased region" description="Basic and acidic residues" evidence="1">
    <location>
        <begin position="140"/>
        <end position="153"/>
    </location>
</feature>
<feature type="compositionally biased region" description="Low complexity" evidence="1">
    <location>
        <begin position="475"/>
        <end position="486"/>
    </location>
</feature>
<feature type="region of interest" description="Disordered" evidence="1">
    <location>
        <begin position="475"/>
        <end position="511"/>
    </location>
</feature>
<dbReference type="AlphaFoldDB" id="A0A8I2YNC1"/>
<feature type="compositionally biased region" description="Low complexity" evidence="1">
    <location>
        <begin position="83"/>
        <end position="94"/>
    </location>
</feature>
<feature type="compositionally biased region" description="Polar residues" evidence="1">
    <location>
        <begin position="492"/>
        <end position="511"/>
    </location>
</feature>
<reference evidence="2" key="1">
    <citation type="submission" date="2021-03" db="EMBL/GenBank/DDBJ databases">
        <title>Evolutionary innovations through gain and loss of genes in the ectomycorrhizal Boletales.</title>
        <authorList>
            <person name="Wu G."/>
            <person name="Miyauchi S."/>
            <person name="Morin E."/>
            <person name="Yang Z.-L."/>
            <person name="Xu J."/>
            <person name="Martin F.M."/>
        </authorList>
    </citation>
    <scope>NUCLEOTIDE SEQUENCE</scope>
    <source>
        <strain evidence="2">BR01</strain>
    </source>
</reference>
<protein>
    <submittedName>
        <fullName evidence="2">Uncharacterized protein</fullName>
    </submittedName>
</protein>
<keyword evidence="3" id="KW-1185">Reference proteome</keyword>
<feature type="compositionally biased region" description="Polar residues" evidence="1">
    <location>
        <begin position="233"/>
        <end position="242"/>
    </location>
</feature>
<sequence length="929" mass="100291">MIHLDRSHHHDLDQTQKQNLILSRDHDAPLFDWDDLSHTPNAPFFHDTLHPRQPLSPHNIHLSSDTTTSPAHPPHDIHDDKSSSLSPAPDSGSPQPTASLSHSRSHPPATDKQEPDLTVEGTLTPLTELSPAPDLDDPPEDTKDVQDDPKDSSHSIPSSASQDDPTRDRRVHPTVRINGTSSSPTSSAGSPSRPFSTTDVFSARLNGTPAAGPSHSRNSSGEFLVPPLPSGLSAPSTGQPSSDSKVVRILEINAELFKVCLEFQVRGIPISDSRFQQYAMRLHVNLTWLAAAADQRHNSLNVTLPIMEPPAAVEFVSMVRIHQLYADISTIFAKDVARRQLLNATHQGSPTAPSAAPNGALKRTRPDDLPDVASKRRDMGENKPQVTQAPHPVMSLASAVSHPNPASTFSPTSQSNIVMSTAPAMPHSPRVSSPAMPPPSATPSLPFAATEASIAASTRARARELQIQQAREQQLRQAAQMQQMQAGRHMSPPSTSQQVPQGVTSGQSNTAFGLQTQYPSSILQNPNHPLMQYMIQQMPQFTSLPPQQQMQKLQVFQNVIAQRQQQQQQQQQQLQQQQQQLQLQNPQVATPQRNHQMVSMSPNTSIPTMSNGALNAGGGPSPVSPLAQQSPVMSQQVINPPAQNGMFAFGQGHTNPGMDPRMAGSNFSSQMQGGMPNNMNVNQQRQFIHMQQQQMRNTNGGMGAVPNMMSSQQHAYAMAQRMAQAGPSQSGSSVGGSPMSAPAGDQFPALRSNSTIPGIARSARSPSDGVHSPMTPRAPSRLSQQPQLQQNDYSQAMMQHPHVAMAQNQATFNPQVQNPNWPQSGQQPMQQQMAMVAGQMNGFSMNSPNGAGVGGGFFGSTPSPSNPNWQQHQQGMTGSYPYGQSMGQHVPSDQGRLSHMTMSIPQNMSPMADGSGAPGEYDIFNYTGS</sequence>
<dbReference type="EMBL" id="JAGFBS010000016">
    <property type="protein sequence ID" value="KAG6375045.1"/>
    <property type="molecule type" value="Genomic_DNA"/>
</dbReference>
<evidence type="ECO:0000313" key="2">
    <source>
        <dbReference type="EMBL" id="KAG6375045.1"/>
    </source>
</evidence>
<feature type="compositionally biased region" description="Low complexity" evidence="1">
    <location>
        <begin position="779"/>
        <end position="789"/>
    </location>
</feature>
<feature type="compositionally biased region" description="Low complexity" evidence="1">
    <location>
        <begin position="179"/>
        <end position="192"/>
    </location>
</feature>
<feature type="compositionally biased region" description="Polar residues" evidence="1">
    <location>
        <begin position="61"/>
        <end position="70"/>
    </location>
</feature>
<feature type="region of interest" description="Disordered" evidence="1">
    <location>
        <begin position="584"/>
        <end position="633"/>
    </location>
</feature>
<comment type="caution">
    <text evidence="2">The sequence shown here is derived from an EMBL/GenBank/DDBJ whole genome shotgun (WGS) entry which is preliminary data.</text>
</comment>
<evidence type="ECO:0000256" key="1">
    <source>
        <dbReference type="SAM" id="MobiDB-lite"/>
    </source>
</evidence>